<dbReference type="Pfam" id="PF01810">
    <property type="entry name" value="LysE"/>
    <property type="match status" value="1"/>
</dbReference>
<feature type="transmembrane region" description="Helical" evidence="6">
    <location>
        <begin position="72"/>
        <end position="92"/>
    </location>
</feature>
<dbReference type="GO" id="GO:0005886">
    <property type="term" value="C:plasma membrane"/>
    <property type="evidence" value="ECO:0007669"/>
    <property type="project" value="UniProtKB-SubCell"/>
</dbReference>
<keyword evidence="3 6" id="KW-0812">Transmembrane</keyword>
<keyword evidence="5 6" id="KW-0472">Membrane</keyword>
<dbReference type="EMBL" id="SMAR01000002">
    <property type="protein sequence ID" value="TCT44697.1"/>
    <property type="molecule type" value="Genomic_DNA"/>
</dbReference>
<reference evidence="7 8" key="1">
    <citation type="submission" date="2019-03" db="EMBL/GenBank/DDBJ databases">
        <title>Freshwater and sediment microbial communities from various areas in North America, analyzing microbe dynamics in response to fracking.</title>
        <authorList>
            <person name="Lamendella R."/>
        </authorList>
    </citation>
    <scope>NUCLEOTIDE SEQUENCE [LARGE SCALE GENOMIC DNA]</scope>
    <source>
        <strain evidence="7 8">175.2</strain>
    </source>
</reference>
<keyword evidence="2" id="KW-1003">Cell membrane</keyword>
<dbReference type="Proteomes" id="UP000295097">
    <property type="component" value="Unassembled WGS sequence"/>
</dbReference>
<dbReference type="PANTHER" id="PTHR30086">
    <property type="entry name" value="ARGININE EXPORTER PROTEIN ARGO"/>
    <property type="match status" value="1"/>
</dbReference>
<evidence type="ECO:0000256" key="4">
    <source>
        <dbReference type="ARBA" id="ARBA00022989"/>
    </source>
</evidence>
<dbReference type="PANTHER" id="PTHR30086:SF17">
    <property type="entry name" value="LYSE FAMILY TRANSLOCATOR"/>
    <property type="match status" value="1"/>
</dbReference>
<feature type="transmembrane region" description="Helical" evidence="6">
    <location>
        <begin position="124"/>
        <end position="143"/>
    </location>
</feature>
<evidence type="ECO:0000256" key="3">
    <source>
        <dbReference type="ARBA" id="ARBA00022692"/>
    </source>
</evidence>
<dbReference type="GO" id="GO:0015171">
    <property type="term" value="F:amino acid transmembrane transporter activity"/>
    <property type="evidence" value="ECO:0007669"/>
    <property type="project" value="TreeGrafter"/>
</dbReference>
<evidence type="ECO:0000256" key="5">
    <source>
        <dbReference type="ARBA" id="ARBA00023136"/>
    </source>
</evidence>
<protein>
    <submittedName>
        <fullName evidence="7">Threonine/homoserine/homoserine lactone efflux protein</fullName>
    </submittedName>
</protein>
<feature type="transmembrane region" description="Helical" evidence="6">
    <location>
        <begin position="43"/>
        <end position="66"/>
    </location>
</feature>
<feature type="transmembrane region" description="Helical" evidence="6">
    <location>
        <begin position="155"/>
        <end position="179"/>
    </location>
</feature>
<comment type="caution">
    <text evidence="7">The sequence shown here is derived from an EMBL/GenBank/DDBJ whole genome shotgun (WGS) entry which is preliminary data.</text>
</comment>
<evidence type="ECO:0000256" key="6">
    <source>
        <dbReference type="SAM" id="Phobius"/>
    </source>
</evidence>
<evidence type="ECO:0000313" key="8">
    <source>
        <dbReference type="Proteomes" id="UP000295097"/>
    </source>
</evidence>
<proteinExistence type="predicted"/>
<sequence>MDASPLFASLVLAWSAYFIAVVSPGPATLAISGTAMGHGRRQALALANGVLTGSLIWAVLAGTGMAAVVTKLAYGLVALKIVGGCYLLYLAVKSFRAAMRRDAPEMAPALTGTPNLGAFYRRGLLIHLTNPKAIFAWVSLASIGLPKDAGQGTIALFIGAAGIIGFLTFNTLALVFSAGAAVRAYRKGRRAIEGTMAVLFTLAGFKLLTTRL</sequence>
<dbReference type="InterPro" id="IPR001123">
    <property type="entry name" value="LeuE-type"/>
</dbReference>
<name>A0A4R3NX75_9HYPH</name>
<evidence type="ECO:0000313" key="7">
    <source>
        <dbReference type="EMBL" id="TCT44697.1"/>
    </source>
</evidence>
<keyword evidence="8" id="KW-1185">Reference proteome</keyword>
<dbReference type="AlphaFoldDB" id="A0A4R3NX75"/>
<comment type="subcellular location">
    <subcellularLocation>
        <location evidence="1">Cell membrane</location>
        <topology evidence="1">Multi-pass membrane protein</topology>
    </subcellularLocation>
</comment>
<gene>
    <name evidence="7" type="ORF">EDC90_1002247</name>
</gene>
<keyword evidence="4 6" id="KW-1133">Transmembrane helix</keyword>
<accession>A0A4R3NX75</accession>
<evidence type="ECO:0000256" key="1">
    <source>
        <dbReference type="ARBA" id="ARBA00004651"/>
    </source>
</evidence>
<organism evidence="7 8">
    <name type="scientific">Martelella mediterranea</name>
    <dbReference type="NCBI Taxonomy" id="293089"/>
    <lineage>
        <taxon>Bacteria</taxon>
        <taxon>Pseudomonadati</taxon>
        <taxon>Pseudomonadota</taxon>
        <taxon>Alphaproteobacteria</taxon>
        <taxon>Hyphomicrobiales</taxon>
        <taxon>Aurantimonadaceae</taxon>
        <taxon>Martelella</taxon>
    </lineage>
</organism>
<evidence type="ECO:0000256" key="2">
    <source>
        <dbReference type="ARBA" id="ARBA00022475"/>
    </source>
</evidence>
<feature type="transmembrane region" description="Helical" evidence="6">
    <location>
        <begin position="6"/>
        <end position="31"/>
    </location>
</feature>